<comment type="subcellular location">
    <subcellularLocation>
        <location evidence="1">Nucleus</location>
    </subcellularLocation>
</comment>
<dbReference type="GO" id="GO:0008622">
    <property type="term" value="C:epsilon DNA polymerase complex"/>
    <property type="evidence" value="ECO:0007669"/>
    <property type="project" value="InterPro"/>
</dbReference>
<dbReference type="GO" id="GO:0045004">
    <property type="term" value="P:DNA replication proofreading"/>
    <property type="evidence" value="ECO:0007669"/>
    <property type="project" value="TreeGrafter"/>
</dbReference>
<keyword evidence="1" id="KW-0235">DNA replication</keyword>
<dbReference type="PANTHER" id="PTHR10670:SF0">
    <property type="entry name" value="DNA POLYMERASE EPSILON CATALYTIC SUBUNIT A"/>
    <property type="match status" value="1"/>
</dbReference>
<dbReference type="GO" id="GO:0000278">
    <property type="term" value="P:mitotic cell cycle"/>
    <property type="evidence" value="ECO:0007669"/>
    <property type="project" value="TreeGrafter"/>
</dbReference>
<dbReference type="EC" id="2.7.7.7" evidence="1"/>
<sequence>MEEPWAGAGARPQLTRALLCARRSPVPAAVRVRIAPNLDPRPRRAQQGRLEQVSRGCRRLGPCRVGGERRAGRRRELVEDQGIDISELLGFIRESSAMSESLVDYGEQKPCAVTRTTAKTLAEFLGVSMVKDKGMHCQYIVARESQAPLVSECAVPVAVFETDADGHTSLDGGSKYVQRMLLGCQAVAGDKLPLDSFPYMELEEAVLWEVDGQWVVQEAFDSDIGANPSAEGGGDRQGCRWPSCEDASSATNALVDLLEKDGHTPAQVAAATATAAKVLLAIADKQALASAARADAVSAANFAKAATSFAASPTDFYVFSWECVEPSNINQQEGPAPSKERRDGRNSYLEALIGGSGGGGPRGQIIAVAARLVNREMAKHGQVMSINNIAEILRSPIDVGSPQLKAILPHLVTIAPQLPIPEQLLPELLLPSQLPAIPQVLLPPAFQAASEVAKEVQPTVKRGGWKDINVGNAIVTTAIGWCVGMGLDAAYEEVKDYRPDFSKLGQFSLDETPEPQASGKNFE</sequence>
<keyword evidence="1" id="KW-0411">Iron-sulfur</keyword>
<dbReference type="InterPro" id="IPR011057">
    <property type="entry name" value="Mss4-like_sf"/>
</dbReference>
<dbReference type="GO" id="GO:0051539">
    <property type="term" value="F:4 iron, 4 sulfur cluster binding"/>
    <property type="evidence" value="ECO:0007669"/>
    <property type="project" value="UniProtKB-KW"/>
</dbReference>
<dbReference type="GO" id="GO:0003677">
    <property type="term" value="F:DNA binding"/>
    <property type="evidence" value="ECO:0007669"/>
    <property type="project" value="UniProtKB-KW"/>
</dbReference>
<dbReference type="GO" id="GO:0006287">
    <property type="term" value="P:base-excision repair, gap-filling"/>
    <property type="evidence" value="ECO:0007669"/>
    <property type="project" value="TreeGrafter"/>
</dbReference>
<keyword evidence="1" id="KW-0862">Zinc</keyword>
<evidence type="ECO:0000313" key="3">
    <source>
        <dbReference type="EnsemblPlants" id="EMT23864"/>
    </source>
</evidence>
<accession>M8BPI3</accession>
<keyword evidence="1" id="KW-0539">Nucleus</keyword>
<dbReference type="AlphaFoldDB" id="M8BPI3"/>
<keyword evidence="1" id="KW-0863">Zinc-finger</keyword>
<comment type="catalytic activity">
    <reaction evidence="1">
        <text>DNA(n) + a 2'-deoxyribonucleoside 5'-triphosphate = DNA(n+1) + diphosphate</text>
        <dbReference type="Rhea" id="RHEA:22508"/>
        <dbReference type="Rhea" id="RHEA-COMP:17339"/>
        <dbReference type="Rhea" id="RHEA-COMP:17340"/>
        <dbReference type="ChEBI" id="CHEBI:33019"/>
        <dbReference type="ChEBI" id="CHEBI:61560"/>
        <dbReference type="ChEBI" id="CHEBI:173112"/>
        <dbReference type="EC" id="2.7.7.7"/>
    </reaction>
</comment>
<keyword evidence="1" id="KW-0239">DNA-directed DNA polymerase</keyword>
<evidence type="ECO:0000256" key="1">
    <source>
        <dbReference type="RuleBase" id="RU365029"/>
    </source>
</evidence>
<keyword evidence="1" id="KW-0479">Metal-binding</keyword>
<evidence type="ECO:0000259" key="2">
    <source>
        <dbReference type="Pfam" id="PF22634"/>
    </source>
</evidence>
<feature type="domain" description="DNA polymerase epsilon ,catalytic subunit A thumb" evidence="2">
    <location>
        <begin position="82"/>
        <end position="165"/>
    </location>
</feature>
<reference evidence="3" key="1">
    <citation type="submission" date="2015-06" db="UniProtKB">
        <authorList>
            <consortium name="EnsemblPlants"/>
        </authorList>
    </citation>
    <scope>IDENTIFICATION</scope>
</reference>
<keyword evidence="1" id="KW-0004">4Fe-4S</keyword>
<dbReference type="GO" id="GO:0006297">
    <property type="term" value="P:nucleotide-excision repair, DNA gap filling"/>
    <property type="evidence" value="ECO:0007669"/>
    <property type="project" value="TreeGrafter"/>
</dbReference>
<dbReference type="EnsemblPlants" id="EMT23864">
    <property type="protein sequence ID" value="EMT23864"/>
    <property type="gene ID" value="F775_23878"/>
</dbReference>
<dbReference type="PROSITE" id="PS01002">
    <property type="entry name" value="TCTP_1"/>
    <property type="match status" value="1"/>
</dbReference>
<dbReference type="Pfam" id="PF22634">
    <property type="entry name" value="POL2_thumb"/>
    <property type="match status" value="1"/>
</dbReference>
<dbReference type="GO" id="GO:0003887">
    <property type="term" value="F:DNA-directed DNA polymerase activity"/>
    <property type="evidence" value="ECO:0007669"/>
    <property type="project" value="UniProtKB-KW"/>
</dbReference>
<dbReference type="GO" id="GO:0006272">
    <property type="term" value="P:leading strand elongation"/>
    <property type="evidence" value="ECO:0007669"/>
    <property type="project" value="TreeGrafter"/>
</dbReference>
<dbReference type="InterPro" id="IPR011323">
    <property type="entry name" value="Mss4/transl-control_tumour"/>
</dbReference>
<keyword evidence="1" id="KW-0548">Nucleotidyltransferase</keyword>
<proteinExistence type="inferred from homology"/>
<dbReference type="InterPro" id="IPR018103">
    <property type="entry name" value="Translation_control_tumour_CS"/>
</dbReference>
<comment type="function">
    <text evidence="1">DNA polymerase II participates in chromosomal DNA replication.</text>
</comment>
<dbReference type="InterPro" id="IPR029703">
    <property type="entry name" value="POL2"/>
</dbReference>
<comment type="similarity">
    <text evidence="1">Belongs to the DNA polymerase type-B family.</text>
</comment>
<comment type="cofactor">
    <cofactor evidence="1">
        <name>[4Fe-4S] cluster</name>
        <dbReference type="ChEBI" id="CHEBI:49883"/>
    </cofactor>
</comment>
<dbReference type="Pfam" id="PF00838">
    <property type="entry name" value="TCTP"/>
    <property type="match status" value="1"/>
</dbReference>
<keyword evidence="1" id="KW-0808">Transferase</keyword>
<dbReference type="InterPro" id="IPR018105">
    <property type="entry name" value="Translational_control_tumour_p"/>
</dbReference>
<dbReference type="InterPro" id="IPR055191">
    <property type="entry name" value="POL2_thumb"/>
</dbReference>
<dbReference type="Gene3D" id="2.170.150.10">
    <property type="entry name" value="Metal Binding Protein, Guanine Nucleotide Exchange Factor, Chain A"/>
    <property type="match status" value="1"/>
</dbReference>
<keyword evidence="1" id="KW-0408">Iron</keyword>
<name>M8BPI3_AEGTA</name>
<dbReference type="GO" id="GO:0008310">
    <property type="term" value="F:single-stranded DNA 3'-5' DNA exonuclease activity"/>
    <property type="evidence" value="ECO:0007669"/>
    <property type="project" value="TreeGrafter"/>
</dbReference>
<dbReference type="PANTHER" id="PTHR10670">
    <property type="entry name" value="DNA POLYMERASE EPSILON CATALYTIC SUBUNIT A"/>
    <property type="match status" value="1"/>
</dbReference>
<keyword evidence="1" id="KW-0238">DNA-binding</keyword>
<protein>
    <recommendedName>
        <fullName evidence="1">DNA polymerase epsilon catalytic subunit</fullName>
        <ecNumber evidence="1">2.7.7.7</ecNumber>
    </recommendedName>
</protein>
<dbReference type="SUPFAM" id="SSF51316">
    <property type="entry name" value="Mss4-like"/>
    <property type="match status" value="1"/>
</dbReference>
<dbReference type="GO" id="GO:0008270">
    <property type="term" value="F:zinc ion binding"/>
    <property type="evidence" value="ECO:0007669"/>
    <property type="project" value="UniProtKB-KW"/>
</dbReference>
<organism evidence="3">
    <name type="scientific">Aegilops tauschii</name>
    <name type="common">Tausch's goatgrass</name>
    <name type="synonym">Aegilops squarrosa</name>
    <dbReference type="NCBI Taxonomy" id="37682"/>
    <lineage>
        <taxon>Eukaryota</taxon>
        <taxon>Viridiplantae</taxon>
        <taxon>Streptophyta</taxon>
        <taxon>Embryophyta</taxon>
        <taxon>Tracheophyta</taxon>
        <taxon>Spermatophyta</taxon>
        <taxon>Magnoliopsida</taxon>
        <taxon>Liliopsida</taxon>
        <taxon>Poales</taxon>
        <taxon>Poaceae</taxon>
        <taxon>BOP clade</taxon>
        <taxon>Pooideae</taxon>
        <taxon>Triticodae</taxon>
        <taxon>Triticeae</taxon>
        <taxon>Triticinae</taxon>
        <taxon>Aegilops</taxon>
    </lineage>
</organism>